<dbReference type="Proteomes" id="UP000094008">
    <property type="component" value="Unassembled WGS sequence"/>
</dbReference>
<gene>
    <name evidence="1" type="ORF">A5779_12790</name>
</gene>
<protein>
    <submittedName>
        <fullName evidence="1">Uncharacterized protein</fullName>
    </submittedName>
</protein>
<dbReference type="EMBL" id="LZSY01000205">
    <property type="protein sequence ID" value="OBB79271.1"/>
    <property type="molecule type" value="Genomic_DNA"/>
</dbReference>
<name>A0A1A0V7V7_MYCPR</name>
<evidence type="ECO:0000313" key="2">
    <source>
        <dbReference type="Proteomes" id="UP000094008"/>
    </source>
</evidence>
<evidence type="ECO:0000313" key="1">
    <source>
        <dbReference type="EMBL" id="OBB79271.1"/>
    </source>
</evidence>
<dbReference type="AlphaFoldDB" id="A0A1A0V7V7"/>
<comment type="caution">
    <text evidence="1">The sequence shown here is derived from an EMBL/GenBank/DDBJ whole genome shotgun (WGS) entry which is preliminary data.</text>
</comment>
<organism evidence="1 2">
    <name type="scientific">Mycolicibacterium peregrinum</name>
    <name type="common">Mycobacterium peregrinum</name>
    <dbReference type="NCBI Taxonomy" id="43304"/>
    <lineage>
        <taxon>Bacteria</taxon>
        <taxon>Bacillati</taxon>
        <taxon>Actinomycetota</taxon>
        <taxon>Actinomycetes</taxon>
        <taxon>Mycobacteriales</taxon>
        <taxon>Mycobacteriaceae</taxon>
        <taxon>Mycolicibacterium</taxon>
    </lineage>
</organism>
<accession>A0A1A0V7V7</accession>
<reference evidence="2" key="1">
    <citation type="submission" date="2016-06" db="EMBL/GenBank/DDBJ databases">
        <authorList>
            <person name="Sutton G."/>
            <person name="Brinkac L."/>
            <person name="Sanka R."/>
            <person name="Adams M."/>
            <person name="Lau E."/>
            <person name="Mehaffy C."/>
            <person name="Tameris M."/>
            <person name="Hatherill M."/>
            <person name="Hanekom W."/>
            <person name="Mahomed H."/>
            <person name="Mcshane H."/>
        </authorList>
    </citation>
    <scope>NUCLEOTIDE SEQUENCE [LARGE SCALE GENOMIC DNA]</scope>
    <source>
        <strain evidence="2">852002-10433_SCH5171157</strain>
    </source>
</reference>
<proteinExistence type="predicted"/>
<sequence length="80" mass="8677">MGVDQYGNPSIRTDAGTIVAAESLWDVGQVYAEVRSPDGVLANRVYDILVENSGWDVSLVDSSDNHPEDVVLRHRVAHAA</sequence>